<evidence type="ECO:0000256" key="1">
    <source>
        <dbReference type="SAM" id="Phobius"/>
    </source>
</evidence>
<evidence type="ECO:0000313" key="4">
    <source>
        <dbReference type="Proteomes" id="UP000275078"/>
    </source>
</evidence>
<keyword evidence="1" id="KW-0812">Transmembrane</keyword>
<feature type="transmembrane region" description="Helical" evidence="1">
    <location>
        <begin position="73"/>
        <end position="91"/>
    </location>
</feature>
<dbReference type="EMBL" id="ML119648">
    <property type="protein sequence ID" value="RPA86681.1"/>
    <property type="molecule type" value="Genomic_DNA"/>
</dbReference>
<dbReference type="AlphaFoldDB" id="A0A3N4IR24"/>
<dbReference type="Proteomes" id="UP000275078">
    <property type="component" value="Unassembled WGS sequence"/>
</dbReference>
<keyword evidence="2" id="KW-0732">Signal</keyword>
<feature type="transmembrane region" description="Helical" evidence="1">
    <location>
        <begin position="181"/>
        <end position="206"/>
    </location>
</feature>
<dbReference type="OrthoDB" id="3780973at2759"/>
<reference evidence="3 4" key="1">
    <citation type="journal article" date="2018" name="Nat. Ecol. Evol.">
        <title>Pezizomycetes genomes reveal the molecular basis of ectomycorrhizal truffle lifestyle.</title>
        <authorList>
            <person name="Murat C."/>
            <person name="Payen T."/>
            <person name="Noel B."/>
            <person name="Kuo A."/>
            <person name="Morin E."/>
            <person name="Chen J."/>
            <person name="Kohler A."/>
            <person name="Krizsan K."/>
            <person name="Balestrini R."/>
            <person name="Da Silva C."/>
            <person name="Montanini B."/>
            <person name="Hainaut M."/>
            <person name="Levati E."/>
            <person name="Barry K.W."/>
            <person name="Belfiori B."/>
            <person name="Cichocki N."/>
            <person name="Clum A."/>
            <person name="Dockter R.B."/>
            <person name="Fauchery L."/>
            <person name="Guy J."/>
            <person name="Iotti M."/>
            <person name="Le Tacon F."/>
            <person name="Lindquist E.A."/>
            <person name="Lipzen A."/>
            <person name="Malagnac F."/>
            <person name="Mello A."/>
            <person name="Molinier V."/>
            <person name="Miyauchi S."/>
            <person name="Poulain J."/>
            <person name="Riccioni C."/>
            <person name="Rubini A."/>
            <person name="Sitrit Y."/>
            <person name="Splivallo R."/>
            <person name="Traeger S."/>
            <person name="Wang M."/>
            <person name="Zifcakova L."/>
            <person name="Wipf D."/>
            <person name="Zambonelli A."/>
            <person name="Paolocci F."/>
            <person name="Nowrousian M."/>
            <person name="Ottonello S."/>
            <person name="Baldrian P."/>
            <person name="Spatafora J.W."/>
            <person name="Henrissat B."/>
            <person name="Nagy L.G."/>
            <person name="Aury J.M."/>
            <person name="Wincker P."/>
            <person name="Grigoriev I.V."/>
            <person name="Bonfante P."/>
            <person name="Martin F.M."/>
        </authorList>
    </citation>
    <scope>NUCLEOTIDE SEQUENCE [LARGE SCALE GENOMIC DNA]</scope>
    <source>
        <strain evidence="3 4">RN42</strain>
    </source>
</reference>
<keyword evidence="1" id="KW-1133">Transmembrane helix</keyword>
<sequence length="349" mass="37798">MARSTLHPLLPLPIILLLLLTSLPSTSALDMTPPAPLPESDWINKTNLNYTTLHEKYAPSLYCTYTPTGVFGYYHRIGVCLSMILSVSLGMSADGMTGFFSTFNFISSLPPLGFSYYLLVQNARSLSECPAYQTNSGAGNTHIRGLGYTGMVSACLFALGSTLLTFMVFPVKSTVTFRAKFSVMAVLIFASIIQFWLAKIYFIVVAASWDLGFTIEYVRMDAAWCIYAPLAVGLGLGLVNYLWVVVNGCRKGAQVDPCGVVWQLVLYAGVVGLSVCNAIATVRLGNVVGDPYGKYALEEATGIADAVLLGVVPVFQLGMLVLSKYLGKYEEGTREYYDKGGKVTVTYGA</sequence>
<protein>
    <submittedName>
        <fullName evidence="3">Uncharacterized protein</fullName>
    </submittedName>
</protein>
<feature type="transmembrane region" description="Helical" evidence="1">
    <location>
        <begin position="300"/>
        <end position="322"/>
    </location>
</feature>
<keyword evidence="4" id="KW-1185">Reference proteome</keyword>
<feature type="transmembrane region" description="Helical" evidence="1">
    <location>
        <begin position="98"/>
        <end position="118"/>
    </location>
</feature>
<feature type="chain" id="PRO_5018178908" evidence="2">
    <location>
        <begin position="29"/>
        <end position="349"/>
    </location>
</feature>
<accession>A0A3N4IR24</accession>
<organism evidence="3 4">
    <name type="scientific">Ascobolus immersus RN42</name>
    <dbReference type="NCBI Taxonomy" id="1160509"/>
    <lineage>
        <taxon>Eukaryota</taxon>
        <taxon>Fungi</taxon>
        <taxon>Dikarya</taxon>
        <taxon>Ascomycota</taxon>
        <taxon>Pezizomycotina</taxon>
        <taxon>Pezizomycetes</taxon>
        <taxon>Pezizales</taxon>
        <taxon>Ascobolaceae</taxon>
        <taxon>Ascobolus</taxon>
    </lineage>
</organism>
<gene>
    <name evidence="3" type="ORF">BJ508DRAFT_410896</name>
</gene>
<proteinExistence type="predicted"/>
<feature type="transmembrane region" description="Helical" evidence="1">
    <location>
        <begin position="146"/>
        <end position="169"/>
    </location>
</feature>
<name>A0A3N4IR24_ASCIM</name>
<evidence type="ECO:0000313" key="3">
    <source>
        <dbReference type="EMBL" id="RPA86681.1"/>
    </source>
</evidence>
<feature type="transmembrane region" description="Helical" evidence="1">
    <location>
        <begin position="226"/>
        <end position="246"/>
    </location>
</feature>
<evidence type="ECO:0000256" key="2">
    <source>
        <dbReference type="SAM" id="SignalP"/>
    </source>
</evidence>
<feature type="signal peptide" evidence="2">
    <location>
        <begin position="1"/>
        <end position="28"/>
    </location>
</feature>
<keyword evidence="1" id="KW-0472">Membrane</keyword>
<feature type="transmembrane region" description="Helical" evidence="1">
    <location>
        <begin position="258"/>
        <end position="280"/>
    </location>
</feature>